<evidence type="ECO:0000313" key="1">
    <source>
        <dbReference type="EMBL" id="CUR55714.1"/>
    </source>
</evidence>
<reference evidence="1" key="1">
    <citation type="submission" date="2015-08" db="EMBL/GenBank/DDBJ databases">
        <authorList>
            <person name="Babu N.S."/>
            <person name="Beckwith C.J."/>
            <person name="Beseler K.G."/>
            <person name="Brison A."/>
            <person name="Carone J.V."/>
            <person name="Caskin T.P."/>
            <person name="Diamond M."/>
            <person name="Durham M.E."/>
            <person name="Foxe J.M."/>
            <person name="Go M."/>
            <person name="Henderson B.A."/>
            <person name="Jones I.B."/>
            <person name="McGettigan J.A."/>
            <person name="Micheletti S.J."/>
            <person name="Nasrallah M.E."/>
            <person name="Ortiz D."/>
            <person name="Piller C.R."/>
            <person name="Privatt S.R."/>
            <person name="Schneider S.L."/>
            <person name="Sharp S."/>
            <person name="Smith T.C."/>
            <person name="Stanton J.D."/>
            <person name="Ullery H.E."/>
            <person name="Wilson R.J."/>
            <person name="Serrano M.G."/>
            <person name="Buck G."/>
            <person name="Lee V."/>
            <person name="Wang Y."/>
            <person name="Carvalho R."/>
            <person name="Voegtly L."/>
            <person name="Shi R."/>
            <person name="Duckworth R."/>
            <person name="Johnson A."/>
            <person name="Loviza R."/>
            <person name="Walstead R."/>
            <person name="Shah Z."/>
            <person name="Kiflezghi M."/>
            <person name="Wade K."/>
            <person name="Ball S.L."/>
            <person name="Bradley K.W."/>
            <person name="Asai D.J."/>
            <person name="Bowman C.A."/>
            <person name="Russell D.A."/>
            <person name="Pope W.H."/>
            <person name="Jacobs-Sera D."/>
            <person name="Hendrix R.W."/>
            <person name="Hatfull G.F."/>
        </authorList>
    </citation>
    <scope>NUCLEOTIDE SEQUENCE</scope>
</reference>
<name>A0A2P2C153_9ZZZZ</name>
<accession>A0A2P2C153</accession>
<sequence length="169" mass="19281">MTTAHALVQQAVRRDLERARILLSTQLTITKPRRQALAHHLIWLFDMVHPQDDDLAAAKHDVHHGARAFFASAERVPRRDLLLAVGVALDRLAERDDWIHLAEIAHLGRQVHWLVDGLESRVGDHVTRLLNPRANLPRVRLRGEVYRYRKDLLWGGTPAYTKSRPSVAG</sequence>
<organism evidence="1">
    <name type="scientific">metagenome</name>
    <dbReference type="NCBI Taxonomy" id="256318"/>
    <lineage>
        <taxon>unclassified sequences</taxon>
        <taxon>metagenomes</taxon>
    </lineage>
</organism>
<proteinExistence type="predicted"/>
<dbReference type="EMBL" id="CZKA01000023">
    <property type="protein sequence ID" value="CUR55714.1"/>
    <property type="molecule type" value="Genomic_DNA"/>
</dbReference>
<gene>
    <name evidence="1" type="ORF">NOCA230046</name>
</gene>
<protein>
    <submittedName>
        <fullName evidence="1">Uncharacterized protein</fullName>
    </submittedName>
</protein>
<dbReference type="AlphaFoldDB" id="A0A2P2C153"/>